<dbReference type="KEGG" id="fcr:HYN56_21150"/>
<evidence type="ECO:0000313" key="1">
    <source>
        <dbReference type="EMBL" id="AWK06600.1"/>
    </source>
</evidence>
<accession>A0A2S1YR69</accession>
<dbReference type="AlphaFoldDB" id="A0A2S1YR69"/>
<keyword evidence="2" id="KW-1185">Reference proteome</keyword>
<dbReference type="RefSeq" id="WP_109194012.1">
    <property type="nucleotide sequence ID" value="NZ_CP029255.1"/>
</dbReference>
<gene>
    <name evidence="1" type="ORF">HYN56_21150</name>
</gene>
<protein>
    <submittedName>
        <fullName evidence="1">Uncharacterized protein</fullName>
    </submittedName>
</protein>
<proteinExistence type="predicted"/>
<dbReference type="Proteomes" id="UP000245250">
    <property type="component" value="Chromosome"/>
</dbReference>
<dbReference type="EMBL" id="CP029255">
    <property type="protein sequence ID" value="AWK06600.1"/>
    <property type="molecule type" value="Genomic_DNA"/>
</dbReference>
<sequence length="114" mass="12947">MPLTKKITDLLSKKYNSNISILGTYTSSKYTSILDNDNGTIFIVSDSDLYSFKDQDSNLWVNVTDSFHANGQEHQPEHGKSYTLDHGVQYSFTTKEAIVEMAADYFDKHQNDIV</sequence>
<name>A0A2S1YR69_9FLAO</name>
<organism evidence="1 2">
    <name type="scientific">Flavobacterium crocinum</name>
    <dbReference type="NCBI Taxonomy" id="2183896"/>
    <lineage>
        <taxon>Bacteria</taxon>
        <taxon>Pseudomonadati</taxon>
        <taxon>Bacteroidota</taxon>
        <taxon>Flavobacteriia</taxon>
        <taxon>Flavobacteriales</taxon>
        <taxon>Flavobacteriaceae</taxon>
        <taxon>Flavobacterium</taxon>
    </lineage>
</organism>
<evidence type="ECO:0000313" key="2">
    <source>
        <dbReference type="Proteomes" id="UP000245250"/>
    </source>
</evidence>
<dbReference type="OrthoDB" id="1371388at2"/>
<reference evidence="1 2" key="1">
    <citation type="submission" date="2018-05" db="EMBL/GenBank/DDBJ databases">
        <title>Genome sequencing of Flavobacterium sp. HYN0056.</title>
        <authorList>
            <person name="Yi H."/>
            <person name="Baek C."/>
        </authorList>
    </citation>
    <scope>NUCLEOTIDE SEQUENCE [LARGE SCALE GENOMIC DNA]</scope>
    <source>
        <strain evidence="1 2">HYN0056</strain>
    </source>
</reference>